<comment type="caution">
    <text evidence="4">The sequence shown here is derived from an EMBL/GenBank/DDBJ whole genome shotgun (WGS) entry which is preliminary data.</text>
</comment>
<dbReference type="InterPro" id="IPR027417">
    <property type="entry name" value="P-loop_NTPase"/>
</dbReference>
<dbReference type="OrthoDB" id="7464126at2759"/>
<evidence type="ECO:0000313" key="5">
    <source>
        <dbReference type="Proteomes" id="UP000236290"/>
    </source>
</evidence>
<feature type="domain" description="DUF7708" evidence="2">
    <location>
        <begin position="70"/>
        <end position="205"/>
    </location>
</feature>
<dbReference type="SUPFAM" id="SSF52540">
    <property type="entry name" value="P-loop containing nucleoside triphosphate hydrolases"/>
    <property type="match status" value="1"/>
</dbReference>
<gene>
    <name evidence="4" type="ORF">THARTR1_06281</name>
</gene>
<dbReference type="Proteomes" id="UP000236290">
    <property type="component" value="Unassembled WGS sequence"/>
</dbReference>
<evidence type="ECO:0000259" key="2">
    <source>
        <dbReference type="Pfam" id="PF24809"/>
    </source>
</evidence>
<dbReference type="PANTHER" id="PTHR10039">
    <property type="entry name" value="AMELOGENIN"/>
    <property type="match status" value="1"/>
</dbReference>
<evidence type="ECO:0000313" key="4">
    <source>
        <dbReference type="EMBL" id="PNP53071.1"/>
    </source>
</evidence>
<accession>A0A2K0U5N7</accession>
<dbReference type="Pfam" id="PF24809">
    <property type="entry name" value="DUF7708"/>
    <property type="match status" value="1"/>
</dbReference>
<protein>
    <submittedName>
        <fullName evidence="4">Uncharacterized protein</fullName>
    </submittedName>
</protein>
<dbReference type="PANTHER" id="PTHR10039:SF14">
    <property type="entry name" value="NACHT DOMAIN-CONTAINING PROTEIN"/>
    <property type="match status" value="1"/>
</dbReference>
<dbReference type="Gene3D" id="3.40.50.300">
    <property type="entry name" value="P-loop containing nucleotide triphosphate hydrolases"/>
    <property type="match status" value="1"/>
</dbReference>
<dbReference type="EMBL" id="MTYI01000088">
    <property type="protein sequence ID" value="PNP53071.1"/>
    <property type="molecule type" value="Genomic_DNA"/>
</dbReference>
<dbReference type="AlphaFoldDB" id="A0A2K0U5N7"/>
<evidence type="ECO:0000259" key="3">
    <source>
        <dbReference type="Pfam" id="PF24883"/>
    </source>
</evidence>
<dbReference type="InterPro" id="IPR056125">
    <property type="entry name" value="DUF7708"/>
</dbReference>
<keyword evidence="1" id="KW-0677">Repeat</keyword>
<reference evidence="4 5" key="1">
    <citation type="submission" date="2017-02" db="EMBL/GenBank/DDBJ databases">
        <title>Genomes of Trichoderma spp. with biocontrol activity.</title>
        <authorList>
            <person name="Gardiner D."/>
            <person name="Kazan K."/>
            <person name="Vos C."/>
            <person name="Harvey P."/>
        </authorList>
    </citation>
    <scope>NUCLEOTIDE SEQUENCE [LARGE SCALE GENOMIC DNA]</scope>
    <source>
        <strain evidence="4 5">Tr1</strain>
    </source>
</reference>
<evidence type="ECO:0000256" key="1">
    <source>
        <dbReference type="ARBA" id="ARBA00022737"/>
    </source>
</evidence>
<name>A0A2K0U5N7_TRIHA</name>
<organism evidence="4 5">
    <name type="scientific">Trichoderma harzianum</name>
    <name type="common">Hypocrea lixii</name>
    <dbReference type="NCBI Taxonomy" id="5544"/>
    <lineage>
        <taxon>Eukaryota</taxon>
        <taxon>Fungi</taxon>
        <taxon>Dikarya</taxon>
        <taxon>Ascomycota</taxon>
        <taxon>Pezizomycotina</taxon>
        <taxon>Sordariomycetes</taxon>
        <taxon>Hypocreomycetidae</taxon>
        <taxon>Hypocreales</taxon>
        <taxon>Hypocreaceae</taxon>
        <taxon>Trichoderma</taxon>
    </lineage>
</organism>
<proteinExistence type="predicted"/>
<dbReference type="InterPro" id="IPR056884">
    <property type="entry name" value="NPHP3-like_N"/>
</dbReference>
<feature type="domain" description="Nephrocystin 3-like N-terminal" evidence="3">
    <location>
        <begin position="268"/>
        <end position="435"/>
    </location>
</feature>
<sequence>MPLSKRASLQAQRMMREAFMELERVITVSDRAQLKNLSLEDVQEAALQVEKQLAASQSLRNMRRLAPLFTGLGYYSQAIEVLCNGTPYLPWLWAPIKLVLKISADYIEAFEQIIKVYSRLAEPLARFRLFNRSFSNNMEVQNTLAVYYSDILKFHGEVYKFVRRNAWQRLFATSWGRFQRRFDNIFADLKAHEDLVDKTVNAADLSEAKKMREKLEDWRQQEMAKFKKEEEERTSTEFRAVLSVLKVDETHQIKVFDNLISEANRNPGSCSWILQQPKIRSWARCERDTQFVVLHGFVGSGKSVLAAQIATFLRASENSLVAAHFCTYLYPESTDYNYIMRSLMIQIIRLDPELITLSYDWLVLKKKAPSNTVVEQLLRLLVEAMGALPEKQKTLHIIVDGLDECDDSTIASVVKTLDKLVASASSSAATLLKVLLCTQMKPEVIKFVRRKHQVSLSSEKDHLNKAIQDYTLQRINAIRPSLSQLRITDDDVTTLASQITQKADGKFSSTRLSRT</sequence>
<dbReference type="Pfam" id="PF24883">
    <property type="entry name" value="NPHP3_N"/>
    <property type="match status" value="1"/>
</dbReference>